<evidence type="ECO:0000256" key="4">
    <source>
        <dbReference type="ARBA" id="ARBA00022989"/>
    </source>
</evidence>
<comment type="subcellular location">
    <subcellularLocation>
        <location evidence="1">Cell membrane</location>
        <topology evidence="1">Multi-pass membrane protein</topology>
    </subcellularLocation>
</comment>
<feature type="domain" description="MacB-like periplasmic core" evidence="9">
    <location>
        <begin position="23"/>
        <end position="243"/>
    </location>
</feature>
<protein>
    <submittedName>
        <fullName evidence="10">ABC transporter permease</fullName>
    </submittedName>
</protein>
<dbReference type="InterPro" id="IPR050250">
    <property type="entry name" value="Macrolide_Exporter_MacB"/>
</dbReference>
<gene>
    <name evidence="10" type="ORF">K0O23_01235</name>
</gene>
<dbReference type="RefSeq" id="WP_219875559.1">
    <property type="nucleotide sequence ID" value="NZ_JAHYXK010000001.1"/>
</dbReference>
<sequence length="408" mass="44490">MLKKLFLSFSLAQQNIRSRLFHTLLSILGIVIGVGALVTVLSLIDGMEKFAQEQITKTTNLTSILLQTDTYKRENKLRIKKESYDYLTYEQLPELTAALSHPTKSYMEVVQTSEVKLSDNGKNIVASTSGISAYHPKYTGLATGKMFTKADVEARNKVAFVNYAFAQLANAGDSTAPVIGKSVELGPNTLKIQGILKDDGVEAPVVYYPISILAEADLKENPPRVIIDAENVEQVPVIKSEIEDWLKQKYKKDSSDFAVISNEFRIDQASKAFLLFRVVMGLIVGISVIVGGIGVMNVLLISVTERTVEIGVRKALGAKKRDILMQFLAESISVSLFGSILGLLLGILATLGIVPIINAVADVEFAAAYTLNTFFIIAIIAVIIGVVFGTYPATRAAKLDPVDAIRRE</sequence>
<proteinExistence type="inferred from homology"/>
<dbReference type="InterPro" id="IPR003838">
    <property type="entry name" value="ABC3_permease_C"/>
</dbReference>
<evidence type="ECO:0000256" key="7">
    <source>
        <dbReference type="SAM" id="Phobius"/>
    </source>
</evidence>
<dbReference type="PANTHER" id="PTHR30572">
    <property type="entry name" value="MEMBRANE COMPONENT OF TRANSPORTER-RELATED"/>
    <property type="match status" value="1"/>
</dbReference>
<evidence type="ECO:0000313" key="11">
    <source>
        <dbReference type="Proteomes" id="UP000813018"/>
    </source>
</evidence>
<name>A0ABS7CPQ3_9BACT</name>
<evidence type="ECO:0000256" key="1">
    <source>
        <dbReference type="ARBA" id="ARBA00004651"/>
    </source>
</evidence>
<evidence type="ECO:0000259" key="8">
    <source>
        <dbReference type="Pfam" id="PF02687"/>
    </source>
</evidence>
<evidence type="ECO:0000256" key="5">
    <source>
        <dbReference type="ARBA" id="ARBA00023136"/>
    </source>
</evidence>
<accession>A0ABS7CPQ3</accession>
<keyword evidence="5 7" id="KW-0472">Membrane</keyword>
<feature type="transmembrane region" description="Helical" evidence="7">
    <location>
        <begin position="274"/>
        <end position="303"/>
    </location>
</feature>
<organism evidence="10 11">
    <name type="scientific">Pontibacter aydingkolensis</name>
    <dbReference type="NCBI Taxonomy" id="1911536"/>
    <lineage>
        <taxon>Bacteria</taxon>
        <taxon>Pseudomonadati</taxon>
        <taxon>Bacteroidota</taxon>
        <taxon>Cytophagia</taxon>
        <taxon>Cytophagales</taxon>
        <taxon>Hymenobacteraceae</taxon>
        <taxon>Pontibacter</taxon>
    </lineage>
</organism>
<feature type="transmembrane region" description="Helical" evidence="7">
    <location>
        <begin position="20"/>
        <end position="44"/>
    </location>
</feature>
<feature type="domain" description="ABC3 transporter permease C-terminal" evidence="8">
    <location>
        <begin position="282"/>
        <end position="401"/>
    </location>
</feature>
<keyword evidence="3 7" id="KW-0812">Transmembrane</keyword>
<reference evidence="10 11" key="1">
    <citation type="journal article" date="2016" name="Int. J. Syst. Evol. Microbiol.">
        <title>Pontibacter aydingkolensis sp. nov., isolated from soil of a salt lake.</title>
        <authorList>
            <person name="Osman G."/>
            <person name="Zhang T."/>
            <person name="Lou K."/>
            <person name="Gao Y."/>
            <person name="Chang W."/>
            <person name="Lin Q."/>
            <person name="Yang H.M."/>
            <person name="Huo X.D."/>
            <person name="Wang N."/>
        </authorList>
    </citation>
    <scope>NUCLEOTIDE SEQUENCE [LARGE SCALE GENOMIC DNA]</scope>
    <source>
        <strain evidence="10 11">KACC 19255</strain>
    </source>
</reference>
<dbReference type="InterPro" id="IPR025857">
    <property type="entry name" value="MacB_PCD"/>
</dbReference>
<keyword evidence="11" id="KW-1185">Reference proteome</keyword>
<dbReference type="PRINTS" id="PR00173">
    <property type="entry name" value="EDTRNSPORT"/>
</dbReference>
<dbReference type="Proteomes" id="UP000813018">
    <property type="component" value="Unassembled WGS sequence"/>
</dbReference>
<dbReference type="Pfam" id="PF02687">
    <property type="entry name" value="FtsX"/>
    <property type="match status" value="1"/>
</dbReference>
<dbReference type="EMBL" id="JAHYXK010000001">
    <property type="protein sequence ID" value="MBW7465676.1"/>
    <property type="molecule type" value="Genomic_DNA"/>
</dbReference>
<evidence type="ECO:0000256" key="3">
    <source>
        <dbReference type="ARBA" id="ARBA00022692"/>
    </source>
</evidence>
<feature type="transmembrane region" description="Helical" evidence="7">
    <location>
        <begin position="324"/>
        <end position="357"/>
    </location>
</feature>
<evidence type="ECO:0000313" key="10">
    <source>
        <dbReference type="EMBL" id="MBW7465676.1"/>
    </source>
</evidence>
<dbReference type="Pfam" id="PF12704">
    <property type="entry name" value="MacB_PCD"/>
    <property type="match status" value="1"/>
</dbReference>
<keyword evidence="2" id="KW-1003">Cell membrane</keyword>
<dbReference type="PANTHER" id="PTHR30572:SF4">
    <property type="entry name" value="ABC TRANSPORTER PERMEASE YTRF"/>
    <property type="match status" value="1"/>
</dbReference>
<evidence type="ECO:0000256" key="6">
    <source>
        <dbReference type="ARBA" id="ARBA00038076"/>
    </source>
</evidence>
<feature type="transmembrane region" description="Helical" evidence="7">
    <location>
        <begin position="369"/>
        <end position="391"/>
    </location>
</feature>
<keyword evidence="4 7" id="KW-1133">Transmembrane helix</keyword>
<evidence type="ECO:0000259" key="9">
    <source>
        <dbReference type="Pfam" id="PF12704"/>
    </source>
</evidence>
<comment type="caution">
    <text evidence="10">The sequence shown here is derived from an EMBL/GenBank/DDBJ whole genome shotgun (WGS) entry which is preliminary data.</text>
</comment>
<comment type="similarity">
    <text evidence="6">Belongs to the ABC-4 integral membrane protein family.</text>
</comment>
<evidence type="ECO:0000256" key="2">
    <source>
        <dbReference type="ARBA" id="ARBA00022475"/>
    </source>
</evidence>